<feature type="domain" description="THAP-type" evidence="10">
    <location>
        <begin position="1"/>
        <end position="82"/>
    </location>
</feature>
<feature type="binding site" evidence="8">
    <location>
        <position position="171"/>
    </location>
    <ligand>
        <name>Zn(2+)</name>
        <dbReference type="ChEBI" id="CHEBI:29105"/>
    </ligand>
</feature>
<dbReference type="PROSITE" id="PS50157">
    <property type="entry name" value="ZINC_FINGER_C2H2_2"/>
    <property type="match status" value="5"/>
</dbReference>
<keyword evidence="4 8" id="KW-0862">Zinc</keyword>
<feature type="domain" description="C2H2-type" evidence="9">
    <location>
        <begin position="473"/>
        <end position="501"/>
    </location>
</feature>
<dbReference type="Pfam" id="PF00096">
    <property type="entry name" value="zf-C2H2"/>
    <property type="match status" value="2"/>
</dbReference>
<name>A0AAW1U2J0_9CUCU</name>
<dbReference type="PROSITE" id="PS00028">
    <property type="entry name" value="ZINC_FINGER_C2H2_1"/>
    <property type="match status" value="6"/>
</dbReference>
<dbReference type="Gene3D" id="3.30.160.60">
    <property type="entry name" value="Classic Zinc Finger"/>
    <property type="match status" value="4"/>
</dbReference>
<dbReference type="GO" id="GO:0005634">
    <property type="term" value="C:nucleus"/>
    <property type="evidence" value="ECO:0007669"/>
    <property type="project" value="InterPro"/>
</dbReference>
<dbReference type="InterPro" id="IPR013087">
    <property type="entry name" value="Znf_C2H2_type"/>
</dbReference>
<evidence type="ECO:0000256" key="3">
    <source>
        <dbReference type="ARBA" id="ARBA00022771"/>
    </source>
</evidence>
<evidence type="ECO:0000256" key="2">
    <source>
        <dbReference type="ARBA" id="ARBA00022737"/>
    </source>
</evidence>
<dbReference type="SMART" id="SM00868">
    <property type="entry name" value="zf-AD"/>
    <property type="match status" value="1"/>
</dbReference>
<evidence type="ECO:0000259" key="11">
    <source>
        <dbReference type="PROSITE" id="PS51915"/>
    </source>
</evidence>
<evidence type="ECO:0000256" key="6">
    <source>
        <dbReference type="PROSITE-ProRule" id="PRU00042"/>
    </source>
</evidence>
<dbReference type="Pfam" id="PF07776">
    <property type="entry name" value="zf-AD"/>
    <property type="match status" value="1"/>
</dbReference>
<feature type="binding site" evidence="8">
    <location>
        <position position="126"/>
    </location>
    <ligand>
        <name>Zn(2+)</name>
        <dbReference type="ChEBI" id="CHEBI:29105"/>
    </ligand>
</feature>
<evidence type="ECO:0000259" key="10">
    <source>
        <dbReference type="PROSITE" id="PS50950"/>
    </source>
</evidence>
<feature type="binding site" evidence="8">
    <location>
        <position position="123"/>
    </location>
    <ligand>
        <name>Zn(2+)</name>
        <dbReference type="ChEBI" id="CHEBI:29105"/>
    </ligand>
</feature>
<protein>
    <submittedName>
        <fullName evidence="12">Uncharacterized protein</fullName>
    </submittedName>
</protein>
<dbReference type="GO" id="GO:0000977">
    <property type="term" value="F:RNA polymerase II transcription regulatory region sequence-specific DNA binding"/>
    <property type="evidence" value="ECO:0007669"/>
    <property type="project" value="TreeGrafter"/>
</dbReference>
<accession>A0AAW1U2J0</accession>
<dbReference type="GO" id="GO:0008270">
    <property type="term" value="F:zinc ion binding"/>
    <property type="evidence" value="ECO:0007669"/>
    <property type="project" value="UniProtKB-UniRule"/>
</dbReference>
<feature type="domain" description="C2H2-type" evidence="9">
    <location>
        <begin position="503"/>
        <end position="531"/>
    </location>
</feature>
<reference evidence="12 13" key="1">
    <citation type="submission" date="2023-03" db="EMBL/GenBank/DDBJ databases">
        <title>Genome insight into feeding habits of ladybird beetles.</title>
        <authorList>
            <person name="Li H.-S."/>
            <person name="Huang Y.-H."/>
            <person name="Pang H."/>
        </authorList>
    </citation>
    <scope>NUCLEOTIDE SEQUENCE [LARGE SCALE GENOMIC DNA]</scope>
    <source>
        <strain evidence="12">SYSU_2023b</strain>
        <tissue evidence="12">Whole body</tissue>
    </source>
</reference>
<dbReference type="PROSITE" id="PS50950">
    <property type="entry name" value="ZF_THAP"/>
    <property type="match status" value="1"/>
</dbReference>
<dbReference type="AlphaFoldDB" id="A0AAW1U2J0"/>
<dbReference type="EMBL" id="JARQZJ010000023">
    <property type="protein sequence ID" value="KAK9873614.1"/>
    <property type="molecule type" value="Genomic_DNA"/>
</dbReference>
<feature type="domain" description="ZAD" evidence="11">
    <location>
        <begin position="121"/>
        <end position="195"/>
    </location>
</feature>
<keyword evidence="5 7" id="KW-0238">DNA-binding</keyword>
<proteinExistence type="predicted"/>
<gene>
    <name evidence="12" type="ORF">WA026_023293</name>
</gene>
<dbReference type="PANTHER" id="PTHR24409:SF295">
    <property type="entry name" value="AZ2-RELATED"/>
    <property type="match status" value="1"/>
</dbReference>
<evidence type="ECO:0000313" key="13">
    <source>
        <dbReference type="Proteomes" id="UP001431783"/>
    </source>
</evidence>
<organism evidence="12 13">
    <name type="scientific">Henosepilachna vigintioctopunctata</name>
    <dbReference type="NCBI Taxonomy" id="420089"/>
    <lineage>
        <taxon>Eukaryota</taxon>
        <taxon>Metazoa</taxon>
        <taxon>Ecdysozoa</taxon>
        <taxon>Arthropoda</taxon>
        <taxon>Hexapoda</taxon>
        <taxon>Insecta</taxon>
        <taxon>Pterygota</taxon>
        <taxon>Neoptera</taxon>
        <taxon>Endopterygota</taxon>
        <taxon>Coleoptera</taxon>
        <taxon>Polyphaga</taxon>
        <taxon>Cucujiformia</taxon>
        <taxon>Coccinelloidea</taxon>
        <taxon>Coccinellidae</taxon>
        <taxon>Epilachninae</taxon>
        <taxon>Epilachnini</taxon>
        <taxon>Henosepilachna</taxon>
    </lineage>
</organism>
<dbReference type="SUPFAM" id="SSF57716">
    <property type="entry name" value="Glucocorticoid receptor-like (DNA-binding domain)"/>
    <property type="match status" value="2"/>
</dbReference>
<feature type="domain" description="C2H2-type" evidence="9">
    <location>
        <begin position="419"/>
        <end position="446"/>
    </location>
</feature>
<feature type="domain" description="C2H2-type" evidence="9">
    <location>
        <begin position="617"/>
        <end position="644"/>
    </location>
</feature>
<dbReference type="InterPro" id="IPR012934">
    <property type="entry name" value="Znf_AD"/>
</dbReference>
<comment type="caution">
    <text evidence="12">The sequence shown here is derived from an EMBL/GenBank/DDBJ whole genome shotgun (WGS) entry which is preliminary data.</text>
</comment>
<keyword evidence="13" id="KW-1185">Reference proteome</keyword>
<dbReference type="Pfam" id="PF05485">
    <property type="entry name" value="THAP"/>
    <property type="match status" value="1"/>
</dbReference>
<feature type="domain" description="C2H2-type" evidence="9">
    <location>
        <begin position="536"/>
        <end position="564"/>
    </location>
</feature>
<keyword evidence="1 8" id="KW-0479">Metal-binding</keyword>
<dbReference type="SMART" id="SM00355">
    <property type="entry name" value="ZnF_C2H2"/>
    <property type="match status" value="8"/>
</dbReference>
<keyword evidence="3 6" id="KW-0863">Zinc-finger</keyword>
<dbReference type="SMART" id="SM00692">
    <property type="entry name" value="DM3"/>
    <property type="match status" value="1"/>
</dbReference>
<sequence length="650" mass="76006">MVSTCCVPNCYAFQLEDRTLKFHRFPRSPIRKRRWIEAIFKDTDFDPLNSSLVCEKHFRQFDYIPSVNGTKILSGLAIPSVFREKNTPKKKDGNCDVVMPTFENLTSTEDEKIITKYNFQEICRCCVSNKGEVNVFEVQSHNSFFADLIYFCTNEKILSCDGLPSLICQVCKEQILKSFEFINKVRNNQAHIRKFFQIFSLKCQEQSKETNFRNNSNNFNKAFTEEDISSESRASIVLFKQKYKGLTKVYKQLCDVLLQNRLQIQRRTKVKHKKNTILPKDSVKRKIMQHHEIISILPVKHEEDKKIELSIANENINSGCPNSHGEKLLHNNSGIYTVPVEEKINEDNSAQIDLDDIDSQIDSDVQKNNNDQFTIEMESGNEKKVKSSTQCIDCSEVFHTEAGIIRHCRSTGHIMTYRFKCELCSSTFRLRRYYKMHLQRHNESKCICEICGAIIFSNNLRRHLDIHNDKRIHICQICGKTYARKGVLDIHIKTQHSGKDNKSLCFICGKSFGTLSLLNSHLNHKHVEDDLAKKSYQCEMCNRFFISKLSLKFHQKFSHEKNPIWRCGYKKRNKVISTDQSVIIKQQKHKYCTFCLKYVKSSEYKMHMLVHKNMKIFQCKICNKQFGQGCRLKSHMKMHHFQNHTSLNIV</sequence>
<evidence type="ECO:0000256" key="8">
    <source>
        <dbReference type="PROSITE-ProRule" id="PRU01263"/>
    </source>
</evidence>
<dbReference type="SUPFAM" id="SSF57667">
    <property type="entry name" value="beta-beta-alpha zinc fingers"/>
    <property type="match status" value="3"/>
</dbReference>
<dbReference type="PROSITE" id="PS51915">
    <property type="entry name" value="ZAD"/>
    <property type="match status" value="1"/>
</dbReference>
<dbReference type="InterPro" id="IPR006612">
    <property type="entry name" value="THAP_Znf"/>
</dbReference>
<dbReference type="SMART" id="SM00980">
    <property type="entry name" value="THAP"/>
    <property type="match status" value="1"/>
</dbReference>
<evidence type="ECO:0000256" key="4">
    <source>
        <dbReference type="ARBA" id="ARBA00022833"/>
    </source>
</evidence>
<dbReference type="InterPro" id="IPR036236">
    <property type="entry name" value="Znf_C2H2_sf"/>
</dbReference>
<evidence type="ECO:0000259" key="9">
    <source>
        <dbReference type="PROSITE" id="PS50157"/>
    </source>
</evidence>
<evidence type="ECO:0000256" key="1">
    <source>
        <dbReference type="ARBA" id="ARBA00022723"/>
    </source>
</evidence>
<dbReference type="PANTHER" id="PTHR24409">
    <property type="entry name" value="ZINC FINGER PROTEIN 142"/>
    <property type="match status" value="1"/>
</dbReference>
<evidence type="ECO:0000256" key="5">
    <source>
        <dbReference type="ARBA" id="ARBA00023125"/>
    </source>
</evidence>
<dbReference type="Gene3D" id="6.20.210.20">
    <property type="entry name" value="THAP domain"/>
    <property type="match status" value="1"/>
</dbReference>
<dbReference type="InterPro" id="IPR038441">
    <property type="entry name" value="THAP_Znf_sf"/>
</dbReference>
<dbReference type="GO" id="GO:0000981">
    <property type="term" value="F:DNA-binding transcription factor activity, RNA polymerase II-specific"/>
    <property type="evidence" value="ECO:0007669"/>
    <property type="project" value="TreeGrafter"/>
</dbReference>
<evidence type="ECO:0000313" key="12">
    <source>
        <dbReference type="EMBL" id="KAK9873614.1"/>
    </source>
</evidence>
<evidence type="ECO:0000256" key="7">
    <source>
        <dbReference type="PROSITE-ProRule" id="PRU00309"/>
    </source>
</evidence>
<feature type="binding site" evidence="8">
    <location>
        <position position="168"/>
    </location>
    <ligand>
        <name>Zn(2+)</name>
        <dbReference type="ChEBI" id="CHEBI:29105"/>
    </ligand>
</feature>
<keyword evidence="2" id="KW-0677">Repeat</keyword>
<dbReference type="Proteomes" id="UP001431783">
    <property type="component" value="Unassembled WGS sequence"/>
</dbReference>